<sequence length="291" mass="30327">MHLTINLRRGAAAAALLAVGVSAAPAPGEVSCENNASNGSVYTAQNAQFDILCGVDYAGGDMAAQGVATFAECITLCDSTPGCVNVAFAPWGMCWLKNKNMTPSSNPGIWTAKSKAGLSGLTCVDNFSDKKTYTSPSGAAFEIACGVDYAGGDMSAQNTASFKECVDLCGITAGCVDVAYAAPTCYLKNILTTARAVGHVWSALRKDADPLTCENSQWDAREFTTEDKRVYLIGCGDDYAGGDMAAVDSASFEACLDACDAADGCVNVAYVAPRCYLKNVSNSPREGTHVW</sequence>
<feature type="chain" id="PRO_5043040338" description="Apple domain-containing protein" evidence="1">
    <location>
        <begin position="24"/>
        <end position="291"/>
    </location>
</feature>
<evidence type="ECO:0000313" key="4">
    <source>
        <dbReference type="Proteomes" id="UP001302602"/>
    </source>
</evidence>
<dbReference type="EMBL" id="MU853305">
    <property type="protein sequence ID" value="KAK4117946.1"/>
    <property type="molecule type" value="Genomic_DNA"/>
</dbReference>
<organism evidence="3 4">
    <name type="scientific">Parathielavia appendiculata</name>
    <dbReference type="NCBI Taxonomy" id="2587402"/>
    <lineage>
        <taxon>Eukaryota</taxon>
        <taxon>Fungi</taxon>
        <taxon>Dikarya</taxon>
        <taxon>Ascomycota</taxon>
        <taxon>Pezizomycotina</taxon>
        <taxon>Sordariomycetes</taxon>
        <taxon>Sordariomycetidae</taxon>
        <taxon>Sordariales</taxon>
        <taxon>Chaetomiaceae</taxon>
        <taxon>Parathielavia</taxon>
    </lineage>
</organism>
<evidence type="ECO:0000256" key="1">
    <source>
        <dbReference type="SAM" id="SignalP"/>
    </source>
</evidence>
<feature type="non-terminal residue" evidence="3">
    <location>
        <position position="291"/>
    </location>
</feature>
<name>A0AAN6TPU2_9PEZI</name>
<evidence type="ECO:0000313" key="3">
    <source>
        <dbReference type="EMBL" id="KAK4117946.1"/>
    </source>
</evidence>
<dbReference type="Proteomes" id="UP001302602">
    <property type="component" value="Unassembled WGS sequence"/>
</dbReference>
<dbReference type="RefSeq" id="XP_062641719.1">
    <property type="nucleotide sequence ID" value="XM_062789758.1"/>
</dbReference>
<dbReference type="AlphaFoldDB" id="A0AAN6TPU2"/>
<dbReference type="GeneID" id="87826528"/>
<dbReference type="Pfam" id="PF14295">
    <property type="entry name" value="PAN_4"/>
    <property type="match status" value="3"/>
</dbReference>
<keyword evidence="4" id="KW-1185">Reference proteome</keyword>
<proteinExistence type="predicted"/>
<accession>A0AAN6TPU2</accession>
<feature type="domain" description="Apple" evidence="2">
    <location>
        <begin position="238"/>
        <end position="278"/>
    </location>
</feature>
<dbReference type="PANTHER" id="PTHR33946:SF4">
    <property type="entry name" value="COAGULATION FACTOR XI"/>
    <property type="match status" value="1"/>
</dbReference>
<reference evidence="3" key="1">
    <citation type="journal article" date="2023" name="Mol. Phylogenet. Evol.">
        <title>Genome-scale phylogeny and comparative genomics of the fungal order Sordariales.</title>
        <authorList>
            <person name="Hensen N."/>
            <person name="Bonometti L."/>
            <person name="Westerberg I."/>
            <person name="Brannstrom I.O."/>
            <person name="Guillou S."/>
            <person name="Cros-Aarteil S."/>
            <person name="Calhoun S."/>
            <person name="Haridas S."/>
            <person name="Kuo A."/>
            <person name="Mondo S."/>
            <person name="Pangilinan J."/>
            <person name="Riley R."/>
            <person name="LaButti K."/>
            <person name="Andreopoulos B."/>
            <person name="Lipzen A."/>
            <person name="Chen C."/>
            <person name="Yan M."/>
            <person name="Daum C."/>
            <person name="Ng V."/>
            <person name="Clum A."/>
            <person name="Steindorff A."/>
            <person name="Ohm R.A."/>
            <person name="Martin F."/>
            <person name="Silar P."/>
            <person name="Natvig D.O."/>
            <person name="Lalanne C."/>
            <person name="Gautier V."/>
            <person name="Ament-Velasquez S.L."/>
            <person name="Kruys A."/>
            <person name="Hutchinson M.I."/>
            <person name="Powell A.J."/>
            <person name="Barry K."/>
            <person name="Miller A.N."/>
            <person name="Grigoriev I.V."/>
            <person name="Debuchy R."/>
            <person name="Gladieux P."/>
            <person name="Hiltunen Thoren M."/>
            <person name="Johannesson H."/>
        </authorList>
    </citation>
    <scope>NUCLEOTIDE SEQUENCE</scope>
    <source>
        <strain evidence="3">CBS 731.68</strain>
    </source>
</reference>
<reference evidence="3" key="2">
    <citation type="submission" date="2023-05" db="EMBL/GenBank/DDBJ databases">
        <authorList>
            <consortium name="Lawrence Berkeley National Laboratory"/>
            <person name="Steindorff A."/>
            <person name="Hensen N."/>
            <person name="Bonometti L."/>
            <person name="Westerberg I."/>
            <person name="Brannstrom I.O."/>
            <person name="Guillou S."/>
            <person name="Cros-Aarteil S."/>
            <person name="Calhoun S."/>
            <person name="Haridas S."/>
            <person name="Kuo A."/>
            <person name="Mondo S."/>
            <person name="Pangilinan J."/>
            <person name="Riley R."/>
            <person name="Labutti K."/>
            <person name="Andreopoulos B."/>
            <person name="Lipzen A."/>
            <person name="Chen C."/>
            <person name="Yanf M."/>
            <person name="Daum C."/>
            <person name="Ng V."/>
            <person name="Clum A."/>
            <person name="Ohm R."/>
            <person name="Martin F."/>
            <person name="Silar P."/>
            <person name="Natvig D."/>
            <person name="Lalanne C."/>
            <person name="Gautier V."/>
            <person name="Ament-Velasquez S.L."/>
            <person name="Kruys A."/>
            <person name="Hutchinson M.I."/>
            <person name="Powell A.J."/>
            <person name="Barry K."/>
            <person name="Miller A.N."/>
            <person name="Grigoriev I.V."/>
            <person name="Debuchy R."/>
            <person name="Gladieux P."/>
            <person name="Thoren M.H."/>
            <person name="Johannesson H."/>
        </authorList>
    </citation>
    <scope>NUCLEOTIDE SEQUENCE</scope>
    <source>
        <strain evidence="3">CBS 731.68</strain>
    </source>
</reference>
<dbReference type="PANTHER" id="PTHR33946">
    <property type="match status" value="1"/>
</dbReference>
<dbReference type="Gene3D" id="3.50.4.10">
    <property type="entry name" value="Hepatocyte Growth Factor"/>
    <property type="match status" value="3"/>
</dbReference>
<dbReference type="InterPro" id="IPR003609">
    <property type="entry name" value="Pan_app"/>
</dbReference>
<evidence type="ECO:0000259" key="2">
    <source>
        <dbReference type="Pfam" id="PF14295"/>
    </source>
</evidence>
<feature type="signal peptide" evidence="1">
    <location>
        <begin position="1"/>
        <end position="23"/>
    </location>
</feature>
<keyword evidence="1" id="KW-0732">Signal</keyword>
<protein>
    <recommendedName>
        <fullName evidence="2">Apple domain-containing protein</fullName>
    </recommendedName>
</protein>
<gene>
    <name evidence="3" type="ORF">N657DRAFT_584520</name>
</gene>
<comment type="caution">
    <text evidence="3">The sequence shown here is derived from an EMBL/GenBank/DDBJ whole genome shotgun (WGS) entry which is preliminary data.</text>
</comment>
<feature type="domain" description="Apple" evidence="2">
    <location>
        <begin position="147"/>
        <end position="188"/>
    </location>
</feature>
<feature type="domain" description="Apple" evidence="2">
    <location>
        <begin position="55"/>
        <end position="97"/>
    </location>
</feature>